<dbReference type="InterPro" id="IPR029016">
    <property type="entry name" value="GAF-like_dom_sf"/>
</dbReference>
<keyword evidence="7" id="KW-1185">Reference proteome</keyword>
<dbReference type="GO" id="GO:0045892">
    <property type="term" value="P:negative regulation of DNA-templated transcription"/>
    <property type="evidence" value="ECO:0007669"/>
    <property type="project" value="TreeGrafter"/>
</dbReference>
<dbReference type="SMART" id="SM00346">
    <property type="entry name" value="HTH_ICLR"/>
    <property type="match status" value="1"/>
</dbReference>
<gene>
    <name evidence="6" type="ORF">AWB83_00530</name>
</gene>
<dbReference type="EMBL" id="FCOB02000002">
    <property type="protein sequence ID" value="SAK44229.1"/>
    <property type="molecule type" value="Genomic_DNA"/>
</dbReference>
<dbReference type="PANTHER" id="PTHR30136:SF33">
    <property type="entry name" value="TRANSCRIPTIONAL REGULATORY PROTEIN"/>
    <property type="match status" value="1"/>
</dbReference>
<dbReference type="Pfam" id="PF01614">
    <property type="entry name" value="IclR_C"/>
    <property type="match status" value="1"/>
</dbReference>
<dbReference type="SUPFAM" id="SSF55781">
    <property type="entry name" value="GAF domain-like"/>
    <property type="match status" value="1"/>
</dbReference>
<dbReference type="OrthoDB" id="5401369at2"/>
<dbReference type="RefSeq" id="WP_087042702.1">
    <property type="nucleotide sequence ID" value="NZ_FCOB02000002.1"/>
</dbReference>
<evidence type="ECO:0000313" key="7">
    <source>
        <dbReference type="Proteomes" id="UP000054978"/>
    </source>
</evidence>
<dbReference type="Proteomes" id="UP000054978">
    <property type="component" value="Unassembled WGS sequence"/>
</dbReference>
<feature type="domain" description="IclR-ED" evidence="5">
    <location>
        <begin position="74"/>
        <end position="257"/>
    </location>
</feature>
<proteinExistence type="predicted"/>
<dbReference type="STRING" id="1777144.AWB83_00530"/>
<dbReference type="InterPro" id="IPR036388">
    <property type="entry name" value="WH-like_DNA-bd_sf"/>
</dbReference>
<evidence type="ECO:0000256" key="3">
    <source>
        <dbReference type="ARBA" id="ARBA00023163"/>
    </source>
</evidence>
<dbReference type="InterPro" id="IPR050707">
    <property type="entry name" value="HTH_MetabolicPath_Reg"/>
</dbReference>
<dbReference type="AlphaFoldDB" id="A0A157ZFM0"/>
<keyword evidence="3" id="KW-0804">Transcription</keyword>
<dbReference type="SUPFAM" id="SSF46785">
    <property type="entry name" value="Winged helix' DNA-binding domain"/>
    <property type="match status" value="1"/>
</dbReference>
<evidence type="ECO:0000313" key="6">
    <source>
        <dbReference type="EMBL" id="SAK44229.1"/>
    </source>
</evidence>
<evidence type="ECO:0000256" key="1">
    <source>
        <dbReference type="ARBA" id="ARBA00023015"/>
    </source>
</evidence>
<dbReference type="PROSITE" id="PS51077">
    <property type="entry name" value="HTH_ICLR"/>
    <property type="match status" value="1"/>
</dbReference>
<dbReference type="InterPro" id="IPR036390">
    <property type="entry name" value="WH_DNA-bd_sf"/>
</dbReference>
<accession>A0A157ZFM0</accession>
<name>A0A157ZFM0_9BURK</name>
<dbReference type="InterPro" id="IPR005471">
    <property type="entry name" value="Tscrpt_reg_IclR_N"/>
</dbReference>
<evidence type="ECO:0000259" key="5">
    <source>
        <dbReference type="PROSITE" id="PS51078"/>
    </source>
</evidence>
<evidence type="ECO:0000256" key="2">
    <source>
        <dbReference type="ARBA" id="ARBA00023125"/>
    </source>
</evidence>
<keyword evidence="2" id="KW-0238">DNA-binding</keyword>
<dbReference type="PANTHER" id="PTHR30136">
    <property type="entry name" value="HELIX-TURN-HELIX TRANSCRIPTIONAL REGULATOR, ICLR FAMILY"/>
    <property type="match status" value="1"/>
</dbReference>
<protein>
    <submittedName>
        <fullName evidence="6">IclR family transcriptional regulator</fullName>
    </submittedName>
</protein>
<reference evidence="6" key="1">
    <citation type="submission" date="2016-01" db="EMBL/GenBank/DDBJ databases">
        <authorList>
            <person name="Peeters C."/>
        </authorList>
    </citation>
    <scope>NUCLEOTIDE SEQUENCE [LARGE SCALE GENOMIC DNA]</scope>
    <source>
        <strain evidence="6">LMG 29326</strain>
    </source>
</reference>
<dbReference type="Gene3D" id="3.30.450.40">
    <property type="match status" value="1"/>
</dbReference>
<sequence>MSNAGEARSITLTVERGLEVLSAFHAERAPLSNAELVRRTGLSKATVSRLTTTLIRIGFLRRAGGGRLFELGAGALGIGHAYLETSPVTRAANPYLQELADKLDVCVALAVPHHLHMLYVACGISAKISTLRTGVGCLLPMESTALGRAYLYGLPEQRRASLLDELLQAAGESAGAVRRNIDAAFEDLKRTGVCVCIGEYQRNAYGIALPIRVGRAQTLMSLNCGAIELQPEGAAIRRKLMPELKTASRKLTELLADVDCEP</sequence>
<feature type="domain" description="HTH iclR-type" evidence="4">
    <location>
        <begin position="11"/>
        <end position="73"/>
    </location>
</feature>
<dbReference type="GO" id="GO:0003700">
    <property type="term" value="F:DNA-binding transcription factor activity"/>
    <property type="evidence" value="ECO:0007669"/>
    <property type="project" value="TreeGrafter"/>
</dbReference>
<keyword evidence="1" id="KW-0805">Transcription regulation</keyword>
<dbReference type="GO" id="GO:0003677">
    <property type="term" value="F:DNA binding"/>
    <property type="evidence" value="ECO:0007669"/>
    <property type="project" value="UniProtKB-KW"/>
</dbReference>
<dbReference type="Pfam" id="PF09339">
    <property type="entry name" value="HTH_IclR"/>
    <property type="match status" value="1"/>
</dbReference>
<organism evidence="6 7">
    <name type="scientific">Caballeronia ptereochthonis</name>
    <dbReference type="NCBI Taxonomy" id="1777144"/>
    <lineage>
        <taxon>Bacteria</taxon>
        <taxon>Pseudomonadati</taxon>
        <taxon>Pseudomonadota</taxon>
        <taxon>Betaproteobacteria</taxon>
        <taxon>Burkholderiales</taxon>
        <taxon>Burkholderiaceae</taxon>
        <taxon>Caballeronia</taxon>
    </lineage>
</organism>
<dbReference type="PROSITE" id="PS51078">
    <property type="entry name" value="ICLR_ED"/>
    <property type="match status" value="1"/>
</dbReference>
<evidence type="ECO:0000259" key="4">
    <source>
        <dbReference type="PROSITE" id="PS51077"/>
    </source>
</evidence>
<dbReference type="Gene3D" id="1.10.10.10">
    <property type="entry name" value="Winged helix-like DNA-binding domain superfamily/Winged helix DNA-binding domain"/>
    <property type="match status" value="1"/>
</dbReference>
<dbReference type="InterPro" id="IPR014757">
    <property type="entry name" value="Tscrpt_reg_IclR_C"/>
</dbReference>
<comment type="caution">
    <text evidence="6">The sequence shown here is derived from an EMBL/GenBank/DDBJ whole genome shotgun (WGS) entry which is preliminary data.</text>
</comment>